<evidence type="ECO:0000313" key="5">
    <source>
        <dbReference type="EMBL" id="KEI66897.1"/>
    </source>
</evidence>
<dbReference type="GO" id="GO:0046872">
    <property type="term" value="F:metal ion binding"/>
    <property type="evidence" value="ECO:0007669"/>
    <property type="project" value="UniProtKB-KW"/>
</dbReference>
<dbReference type="PROSITE" id="PS51677">
    <property type="entry name" value="NODB"/>
    <property type="match status" value="1"/>
</dbReference>
<reference evidence="5 6" key="1">
    <citation type="journal article" date="2014" name="Appl. Environ. Microbiol.">
        <title>Elucidation of insertion elements encoded on plasmids and in vitro construction of shuttle vectors from the toxic cyanobacterium Planktothrix.</title>
        <authorList>
            <person name="Christiansen G."/>
            <person name="Goesmann A."/>
            <person name="Kurmayer R."/>
        </authorList>
    </citation>
    <scope>NUCLEOTIDE SEQUENCE [LARGE SCALE GENOMIC DNA]</scope>
    <source>
        <strain evidence="5 6">NIVA-CYA 126/8</strain>
    </source>
</reference>
<dbReference type="eggNOG" id="COG0726">
    <property type="taxonomic scope" value="Bacteria"/>
</dbReference>
<dbReference type="PANTHER" id="PTHR10587">
    <property type="entry name" value="GLYCOSYL TRANSFERASE-RELATED"/>
    <property type="match status" value="1"/>
</dbReference>
<dbReference type="Gene3D" id="3.20.20.370">
    <property type="entry name" value="Glycoside hydrolase/deacetylase"/>
    <property type="match status" value="1"/>
</dbReference>
<evidence type="ECO:0000256" key="1">
    <source>
        <dbReference type="ARBA" id="ARBA00022723"/>
    </source>
</evidence>
<evidence type="ECO:0000256" key="2">
    <source>
        <dbReference type="ARBA" id="ARBA00022801"/>
    </source>
</evidence>
<dbReference type="Pfam" id="PF01522">
    <property type="entry name" value="Polysacc_deac_1"/>
    <property type="match status" value="1"/>
</dbReference>
<dbReference type="InterPro" id="IPR002509">
    <property type="entry name" value="NODB_dom"/>
</dbReference>
<dbReference type="RefSeq" id="WP_042153894.1">
    <property type="nucleotide sequence ID" value="NZ_CM002803.1"/>
</dbReference>
<dbReference type="Proteomes" id="UP000027395">
    <property type="component" value="Chromosome"/>
</dbReference>
<feature type="transmembrane region" description="Helical" evidence="3">
    <location>
        <begin position="12"/>
        <end position="33"/>
    </location>
</feature>
<accession>A0A073CG86</accession>
<evidence type="ECO:0000256" key="3">
    <source>
        <dbReference type="SAM" id="Phobius"/>
    </source>
</evidence>
<dbReference type="AlphaFoldDB" id="A0A073CG86"/>
<evidence type="ECO:0000259" key="4">
    <source>
        <dbReference type="PROSITE" id="PS51677"/>
    </source>
</evidence>
<dbReference type="EMBL" id="CM002803">
    <property type="protein sequence ID" value="KEI66897.1"/>
    <property type="molecule type" value="Genomic_DNA"/>
</dbReference>
<dbReference type="CDD" id="cd10917">
    <property type="entry name" value="CE4_NodB_like_6s_7s"/>
    <property type="match status" value="1"/>
</dbReference>
<feature type="domain" description="NodB homology" evidence="4">
    <location>
        <begin position="129"/>
        <end position="307"/>
    </location>
</feature>
<keyword evidence="1" id="KW-0479">Metal-binding</keyword>
<protein>
    <submittedName>
        <fullName evidence="5">PgdA</fullName>
        <ecNumber evidence="5">3.5.1.-</ecNumber>
    </submittedName>
</protein>
<dbReference type="PANTHER" id="PTHR10587:SF133">
    <property type="entry name" value="CHITIN DEACETYLASE 1-RELATED"/>
    <property type="match status" value="1"/>
</dbReference>
<proteinExistence type="predicted"/>
<dbReference type="GO" id="GO:0016810">
    <property type="term" value="F:hydrolase activity, acting on carbon-nitrogen (but not peptide) bonds"/>
    <property type="evidence" value="ECO:0007669"/>
    <property type="project" value="InterPro"/>
</dbReference>
<name>A0A073CG86_PLAA1</name>
<keyword evidence="3" id="KW-0812">Transmembrane</keyword>
<dbReference type="InterPro" id="IPR011330">
    <property type="entry name" value="Glyco_hydro/deAcase_b/a-brl"/>
</dbReference>
<keyword evidence="3" id="KW-1133">Transmembrane helix</keyword>
<evidence type="ECO:0000313" key="6">
    <source>
        <dbReference type="Proteomes" id="UP000027395"/>
    </source>
</evidence>
<organism evidence="5 6">
    <name type="scientific">Planktothrix agardhii (strain NIVA-CYA 126/8)</name>
    <dbReference type="NCBI Taxonomy" id="388467"/>
    <lineage>
        <taxon>Bacteria</taxon>
        <taxon>Bacillati</taxon>
        <taxon>Cyanobacteriota</taxon>
        <taxon>Cyanophyceae</taxon>
        <taxon>Oscillatoriophycideae</taxon>
        <taxon>Oscillatoriales</taxon>
        <taxon>Microcoleaceae</taxon>
        <taxon>Planktothrix</taxon>
    </lineage>
</organism>
<keyword evidence="3" id="KW-0472">Membrane</keyword>
<dbReference type="InterPro" id="IPR050248">
    <property type="entry name" value="Polysacc_deacetylase_ArnD"/>
</dbReference>
<keyword evidence="6" id="KW-1185">Reference proteome</keyword>
<dbReference type="EC" id="3.5.1.-" evidence="5"/>
<dbReference type="GO" id="GO:0016020">
    <property type="term" value="C:membrane"/>
    <property type="evidence" value="ECO:0007669"/>
    <property type="project" value="TreeGrafter"/>
</dbReference>
<sequence length="332" mass="36598">MAQYSSILRQQKIALFALVAATTSFVIGVILPFNLRVERASKQSIAAISSQPQREISQGAQKAEDTATVRTTPAVISRSDLNPKDAIAQGVENLKNTLIQLETQRFTYTIPEQFQGKTVKEVSLPGEQKVIAFTFDDGPWPKSTRQVLDILKDNNIKATFFWVGYALKNQKDIGKEVVNEGHVIANHTWSHRYHKYSAAGAAEEIESNNKLIEEVTGVESPLFRPPGGVLDNGLVDYAFKQNHVNIMWSADSQDWKSSSDKIIDNVLKQAKSGGIILMHDGGGNRSATVKALPIVIKKLKDQGYTFVTVPELLKLADQKPVEPSQPSDSSQP</sequence>
<dbReference type="GO" id="GO:0005975">
    <property type="term" value="P:carbohydrate metabolic process"/>
    <property type="evidence" value="ECO:0007669"/>
    <property type="project" value="InterPro"/>
</dbReference>
<dbReference type="STRING" id="388467.A19Y_1917"/>
<keyword evidence="2 5" id="KW-0378">Hydrolase</keyword>
<dbReference type="HOGENOM" id="CLU_021264_2_3_3"/>
<dbReference type="PATRIC" id="fig|388467.6.peg.1863"/>
<dbReference type="SUPFAM" id="SSF88713">
    <property type="entry name" value="Glycoside hydrolase/deacetylase"/>
    <property type="match status" value="1"/>
</dbReference>
<gene>
    <name evidence="5" type="primary">pgdA</name>
    <name evidence="5" type="ORF">A19Y_1917</name>
</gene>